<dbReference type="EMBL" id="SJSO01000003">
    <property type="protein sequence ID" value="TCD28703.1"/>
    <property type="molecule type" value="Genomic_DNA"/>
</dbReference>
<dbReference type="RefSeq" id="WP_131527825.1">
    <property type="nucleotide sequence ID" value="NZ_SJSO01000003.1"/>
</dbReference>
<organism evidence="2 3">
    <name type="scientific">Pedobacter psychrodurus</name>
    <dbReference type="NCBI Taxonomy" id="2530456"/>
    <lineage>
        <taxon>Bacteria</taxon>
        <taxon>Pseudomonadati</taxon>
        <taxon>Bacteroidota</taxon>
        <taxon>Sphingobacteriia</taxon>
        <taxon>Sphingobacteriales</taxon>
        <taxon>Sphingobacteriaceae</taxon>
        <taxon>Pedobacter</taxon>
    </lineage>
</organism>
<protein>
    <recommendedName>
        <fullName evidence="4">Aspartyl protease</fullName>
    </recommendedName>
</protein>
<sequence length="315" mass="36174">MSKTILTAVSLLMWTISWGQNNETSEPQNDFKLVGDVISFPLTIVNAFPFISGEINGVKGKFMFDTGNQDALEINNNIIPLLSQQEKGNGQVGSGQKFKTYINDNIEDVKLINGLHFRNLKQIPSGNYDFLQNDITPDCIGYIGHDFFNGYLFKLDYTKRKLTFYKNSPKRESSKDFLVGEKVVAILNFEIRNLPNHPTIRVKVKDVEIQAFFDTGSYGSLELTDKDSKKLKKQKYLINYGQDGYSEELLVLNNVRINAQLTANFIGIYEHGDSKYLRKALGITEDNYLSIAYRFLANYKTVWDYRHKKIYVLEY</sequence>
<feature type="signal peptide" evidence="1">
    <location>
        <begin position="1"/>
        <end position="19"/>
    </location>
</feature>
<keyword evidence="3" id="KW-1185">Reference proteome</keyword>
<evidence type="ECO:0000313" key="2">
    <source>
        <dbReference type="EMBL" id="TCD28703.1"/>
    </source>
</evidence>
<dbReference type="Gene3D" id="2.40.70.10">
    <property type="entry name" value="Acid Proteases"/>
    <property type="match status" value="1"/>
</dbReference>
<keyword evidence="1" id="KW-0732">Signal</keyword>
<gene>
    <name evidence="2" type="ORF">EZ456_04795</name>
</gene>
<evidence type="ECO:0008006" key="4">
    <source>
        <dbReference type="Google" id="ProtNLM"/>
    </source>
</evidence>
<dbReference type="AlphaFoldDB" id="A0A4R0Q2X0"/>
<dbReference type="Proteomes" id="UP000293925">
    <property type="component" value="Unassembled WGS sequence"/>
</dbReference>
<dbReference type="InterPro" id="IPR021109">
    <property type="entry name" value="Peptidase_aspartic_dom_sf"/>
</dbReference>
<evidence type="ECO:0000256" key="1">
    <source>
        <dbReference type="SAM" id="SignalP"/>
    </source>
</evidence>
<accession>A0A4R0Q2X0</accession>
<feature type="chain" id="PRO_5020978618" description="Aspartyl protease" evidence="1">
    <location>
        <begin position="20"/>
        <end position="315"/>
    </location>
</feature>
<name>A0A4R0Q2X0_9SPHI</name>
<reference evidence="2 3" key="1">
    <citation type="submission" date="2019-02" db="EMBL/GenBank/DDBJ databases">
        <title>Pedobacter sp. RP-3-21 sp. nov., isolated from Arctic soil.</title>
        <authorList>
            <person name="Dahal R.H."/>
        </authorList>
    </citation>
    <scope>NUCLEOTIDE SEQUENCE [LARGE SCALE GENOMIC DNA]</scope>
    <source>
        <strain evidence="2 3">RP-3-21</strain>
    </source>
</reference>
<comment type="caution">
    <text evidence="2">The sequence shown here is derived from an EMBL/GenBank/DDBJ whole genome shotgun (WGS) entry which is preliminary data.</text>
</comment>
<proteinExistence type="predicted"/>
<dbReference type="OrthoDB" id="5166556at2"/>
<evidence type="ECO:0000313" key="3">
    <source>
        <dbReference type="Proteomes" id="UP000293925"/>
    </source>
</evidence>